<dbReference type="GO" id="GO:0016020">
    <property type="term" value="C:membrane"/>
    <property type="evidence" value="ECO:0007669"/>
    <property type="project" value="InterPro"/>
</dbReference>
<feature type="transmembrane region" description="Helical" evidence="1">
    <location>
        <begin position="332"/>
        <end position="352"/>
    </location>
</feature>
<dbReference type="Proteomes" id="UP000019222">
    <property type="component" value="Chromosome"/>
</dbReference>
<evidence type="ECO:0000256" key="1">
    <source>
        <dbReference type="SAM" id="Phobius"/>
    </source>
</evidence>
<dbReference type="STRING" id="1224164.B843_12645"/>
<accession>W5Y4Z4</accession>
<dbReference type="PANTHER" id="PTHR38457">
    <property type="entry name" value="REGULATOR ABRB-RELATED"/>
    <property type="match status" value="1"/>
</dbReference>
<proteinExistence type="predicted"/>
<keyword evidence="1" id="KW-1133">Transmembrane helix</keyword>
<dbReference type="NCBIfam" id="TIGR03082">
    <property type="entry name" value="Gneg_AbrB_dup"/>
    <property type="match status" value="2"/>
</dbReference>
<feature type="transmembrane region" description="Helical" evidence="1">
    <location>
        <begin position="12"/>
        <end position="30"/>
    </location>
</feature>
<feature type="transmembrane region" description="Helical" evidence="1">
    <location>
        <begin position="242"/>
        <end position="260"/>
    </location>
</feature>
<keyword evidence="3" id="KW-1185">Reference proteome</keyword>
<evidence type="ECO:0000313" key="3">
    <source>
        <dbReference type="Proteomes" id="UP000019222"/>
    </source>
</evidence>
<feature type="transmembrane region" description="Helical" evidence="1">
    <location>
        <begin position="188"/>
        <end position="206"/>
    </location>
</feature>
<gene>
    <name evidence="2" type="ORF">B843_12645</name>
</gene>
<dbReference type="GO" id="GO:0010468">
    <property type="term" value="P:regulation of gene expression"/>
    <property type="evidence" value="ECO:0007669"/>
    <property type="project" value="InterPro"/>
</dbReference>
<dbReference type="EMBL" id="CP004353">
    <property type="protein sequence ID" value="AHI23905.1"/>
    <property type="molecule type" value="Genomic_DNA"/>
</dbReference>
<dbReference type="PIRSF" id="PIRSF038991">
    <property type="entry name" value="Protein_AbrB"/>
    <property type="match status" value="1"/>
</dbReference>
<dbReference type="AlphaFoldDB" id="W5Y4Z4"/>
<feature type="transmembrane region" description="Helical" evidence="1">
    <location>
        <begin position="36"/>
        <end position="54"/>
    </location>
</feature>
<reference evidence="2 3" key="1">
    <citation type="submission" date="2013-02" db="EMBL/GenBank/DDBJ databases">
        <title>The complete genome sequence of Corynebacterium vitaeruminis DSM 20294.</title>
        <authorList>
            <person name="Ruckert C."/>
            <person name="Albersmeier A."/>
            <person name="Kalinowski J."/>
        </authorList>
    </citation>
    <scope>NUCLEOTIDE SEQUENCE [LARGE SCALE GENOMIC DNA]</scope>
    <source>
        <strain evidence="3">ATCC 10234</strain>
    </source>
</reference>
<organism evidence="2 3">
    <name type="scientific">Corynebacterium vitaeruminis DSM 20294</name>
    <dbReference type="NCBI Taxonomy" id="1224164"/>
    <lineage>
        <taxon>Bacteria</taxon>
        <taxon>Bacillati</taxon>
        <taxon>Actinomycetota</taxon>
        <taxon>Actinomycetes</taxon>
        <taxon>Mycobacteriales</taxon>
        <taxon>Corynebacteriaceae</taxon>
        <taxon>Corynebacterium</taxon>
    </lineage>
</organism>
<feature type="transmembrane region" description="Helical" evidence="1">
    <location>
        <begin position="213"/>
        <end position="230"/>
    </location>
</feature>
<keyword evidence="2" id="KW-0503">Monooxygenase</keyword>
<dbReference type="PATRIC" id="fig|1224164.3.peg.2554"/>
<protein>
    <submittedName>
        <fullName evidence="2">Ammonia monooxygenase</fullName>
    </submittedName>
</protein>
<feature type="transmembrane region" description="Helical" evidence="1">
    <location>
        <begin position="91"/>
        <end position="113"/>
    </location>
</feature>
<feature type="transmembrane region" description="Helical" evidence="1">
    <location>
        <begin position="66"/>
        <end position="85"/>
    </location>
</feature>
<dbReference type="HOGENOM" id="CLU_050210_0_0_11"/>
<keyword evidence="2" id="KW-0560">Oxidoreductase</keyword>
<dbReference type="KEGG" id="cvt:B843_12645"/>
<dbReference type="InterPro" id="IPR007820">
    <property type="entry name" value="AbrB_fam"/>
</dbReference>
<dbReference type="RefSeq" id="WP_025253882.1">
    <property type="nucleotide sequence ID" value="NZ_CP004353.1"/>
</dbReference>
<dbReference type="eggNOG" id="COG3180">
    <property type="taxonomic scope" value="Bacteria"/>
</dbReference>
<evidence type="ECO:0000313" key="2">
    <source>
        <dbReference type="EMBL" id="AHI23905.1"/>
    </source>
</evidence>
<feature type="transmembrane region" description="Helical" evidence="1">
    <location>
        <begin position="272"/>
        <end position="294"/>
    </location>
</feature>
<dbReference type="GO" id="GO:0004497">
    <property type="term" value="F:monooxygenase activity"/>
    <property type="evidence" value="ECO:0007669"/>
    <property type="project" value="UniProtKB-KW"/>
</dbReference>
<dbReference type="PANTHER" id="PTHR38457:SF1">
    <property type="entry name" value="REGULATOR ABRB-RELATED"/>
    <property type="match status" value="1"/>
</dbReference>
<dbReference type="InterPro" id="IPR017516">
    <property type="entry name" value="AbrB_dup"/>
</dbReference>
<keyword evidence="1" id="KW-0472">Membrane</keyword>
<keyword evidence="1" id="KW-0812">Transmembrane</keyword>
<sequence length="357" mass="37094">MPHPESRAPWSDVLRWLIVVPVSAGIGYVLDDLGIHAAWIVAGILASGAMALVSRRELPLNGAVERAARGVIGVLAGLSLVGVDYGSMLHFIVPGIVVALVTVGIGVGSGVLLSRHEKEVSVETGILGMLPGGSSTLPVIARDTGADYRLVALSQYLRLLIVSLTLPVVGGLTFGSPLDLSGHATNPQLAPTLVLIAIALIGPYIGKALHFPAPHIFAPLLITPLAALAFHDPSSIVLPEPVRIVALLTIGWMCGGGLSTRSLKLFGKQLPMTIACIAFTILACAASAWALMLVTGSTYFEAYLATSPGGLETVLALASEGAVGPIVVSLQIIRLITLLIIAGYLPTIIAVMRRFGR</sequence>
<dbReference type="Pfam" id="PF05145">
    <property type="entry name" value="AbrB"/>
    <property type="match status" value="1"/>
</dbReference>
<name>W5Y4Z4_9CORY</name>
<feature type="transmembrane region" description="Helical" evidence="1">
    <location>
        <begin position="156"/>
        <end position="176"/>
    </location>
</feature>